<evidence type="ECO:0000313" key="6">
    <source>
        <dbReference type="EMBL" id="CEJ95135.1"/>
    </source>
</evidence>
<dbReference type="PIRSF" id="PIRSF039099">
    <property type="entry name" value="APP-BP1"/>
    <property type="match status" value="1"/>
</dbReference>
<comment type="pathway">
    <text evidence="1 4">Protein modification; protein neddylation.</text>
</comment>
<dbReference type="OrthoDB" id="1708823at2759"/>
<comment type="similarity">
    <text evidence="2 4">Belongs to the ubiquitin-activating E1 family. ULA1 subfamily.</text>
</comment>
<proteinExistence type="inferred from homology"/>
<dbReference type="PANTHER" id="PTHR10953">
    <property type="entry name" value="UBIQUITIN-ACTIVATING ENZYME E1"/>
    <property type="match status" value="1"/>
</dbReference>
<reference evidence="6 7" key="1">
    <citation type="journal article" date="2015" name="Genome Announc.">
        <title>Draft Genome Sequence and Gene Annotation of the Entomopathogenic Fungus Verticillium hemipterigenum.</title>
        <authorList>
            <person name="Horn F."/>
            <person name="Habel A."/>
            <person name="Scharf D.H."/>
            <person name="Dworschak J."/>
            <person name="Brakhage A.A."/>
            <person name="Guthke R."/>
            <person name="Hertweck C."/>
            <person name="Linde J."/>
        </authorList>
    </citation>
    <scope>NUCLEOTIDE SEQUENCE [LARGE SCALE GENOMIC DNA]</scope>
</reference>
<evidence type="ECO:0000256" key="3">
    <source>
        <dbReference type="ARBA" id="ARBA00022786"/>
    </source>
</evidence>
<dbReference type="STRING" id="1531966.A0A0A1TS78"/>
<dbReference type="UniPathway" id="UPA00885"/>
<dbReference type="Proteomes" id="UP000039046">
    <property type="component" value="Unassembled WGS sequence"/>
</dbReference>
<dbReference type="InterPro" id="IPR030667">
    <property type="entry name" value="APP-BP1"/>
</dbReference>
<evidence type="ECO:0000256" key="1">
    <source>
        <dbReference type="ARBA" id="ARBA00005032"/>
    </source>
</evidence>
<dbReference type="GO" id="GO:0019781">
    <property type="term" value="F:NEDD8 activating enzyme activity"/>
    <property type="evidence" value="ECO:0007669"/>
    <property type="project" value="UniProtKB-UniRule"/>
</dbReference>
<evidence type="ECO:0000256" key="4">
    <source>
        <dbReference type="PIRNR" id="PIRNR039099"/>
    </source>
</evidence>
<evidence type="ECO:0000313" key="7">
    <source>
        <dbReference type="Proteomes" id="UP000039046"/>
    </source>
</evidence>
<comment type="function">
    <text evidence="4">Regulatory subunit of the dimeric UBA3-ULA1 E1 enzyme.</text>
</comment>
<dbReference type="PANTHER" id="PTHR10953:SF29">
    <property type="entry name" value="NEDD8-ACTIVATING ENZYME E1 REGULATORY SUBUNIT"/>
    <property type="match status" value="1"/>
</dbReference>
<dbReference type="InterPro" id="IPR045886">
    <property type="entry name" value="ThiF/MoeB/HesA"/>
</dbReference>
<dbReference type="GO" id="GO:0005737">
    <property type="term" value="C:cytoplasm"/>
    <property type="evidence" value="ECO:0007669"/>
    <property type="project" value="TreeGrafter"/>
</dbReference>
<dbReference type="Gene3D" id="3.40.50.720">
    <property type="entry name" value="NAD(P)-binding Rossmann-like Domain"/>
    <property type="match status" value="1"/>
</dbReference>
<evidence type="ECO:0000259" key="5">
    <source>
        <dbReference type="Pfam" id="PF00899"/>
    </source>
</evidence>
<dbReference type="AlphaFoldDB" id="A0A0A1TS78"/>
<evidence type="ECO:0000256" key="2">
    <source>
        <dbReference type="ARBA" id="ARBA00006868"/>
    </source>
</evidence>
<dbReference type="GO" id="GO:0045116">
    <property type="term" value="P:protein neddylation"/>
    <property type="evidence" value="ECO:0007669"/>
    <property type="project" value="UniProtKB-UniRule"/>
</dbReference>
<dbReference type="EMBL" id="CDHN01000008">
    <property type="protein sequence ID" value="CEJ95135.1"/>
    <property type="molecule type" value="Genomic_DNA"/>
</dbReference>
<dbReference type="InterPro" id="IPR000594">
    <property type="entry name" value="ThiF_NAD_FAD-bd"/>
</dbReference>
<accession>A0A0A1TS78</accession>
<gene>
    <name evidence="6" type="ORF">VHEMI10633</name>
</gene>
<dbReference type="InterPro" id="IPR035985">
    <property type="entry name" value="Ubiquitin-activating_enz"/>
</dbReference>
<protein>
    <recommendedName>
        <fullName evidence="4">NEDD8-activating enzyme E1 regulatory subunit</fullName>
    </recommendedName>
</protein>
<dbReference type="Gene3D" id="3.40.50.12550">
    <property type="entry name" value="Ubiquitin-activating enzyme E1, inactive adenylation domain, subdomain 2"/>
    <property type="match status" value="1"/>
</dbReference>
<keyword evidence="7" id="KW-1185">Reference proteome</keyword>
<keyword evidence="3 4" id="KW-0833">Ubl conjugation pathway</keyword>
<dbReference type="SUPFAM" id="SSF69572">
    <property type="entry name" value="Activating enzymes of the ubiquitin-like proteins"/>
    <property type="match status" value="1"/>
</dbReference>
<dbReference type="Pfam" id="PF00899">
    <property type="entry name" value="ThiF"/>
    <property type="match status" value="1"/>
</dbReference>
<organism evidence="6 7">
    <name type="scientific">[Torrubiella] hemipterigena</name>
    <dbReference type="NCBI Taxonomy" id="1531966"/>
    <lineage>
        <taxon>Eukaryota</taxon>
        <taxon>Fungi</taxon>
        <taxon>Dikarya</taxon>
        <taxon>Ascomycota</taxon>
        <taxon>Pezizomycotina</taxon>
        <taxon>Sordariomycetes</taxon>
        <taxon>Hypocreomycetidae</taxon>
        <taxon>Hypocreales</taxon>
        <taxon>Clavicipitaceae</taxon>
        <taxon>Clavicipitaceae incertae sedis</taxon>
        <taxon>'Torrubiella' clade</taxon>
    </lineage>
</organism>
<sequence length="527" mass="57755">MADKMDQGEFGPSDKEKKYDRQLRLWAASGQAALESAHLLLVNSGAGTVGVETLKNLVLPGIGQFTIADDAVVNTADLGVNFFLDESSLGTSRARACTDFLLELNPEVKGNSFSGSEKGSALNEALSQGHRYTAILYTLPLAPEAIEQVQSYSQEHCVPLIAIHCVGYYAYFRVGLPGPFPVVDTHPEQTATEDLRLLTPWPELSEFAASMTSDIDNLDAHKHGHIPLVVILLHYIELWKQQHDGNPPTKYADKIAFRKAIVDAMRKDNAEGGEENFEEAAAAVMKHVVEPQLPPSLREIFEFDHSKDTLNKSFWIISDALKAFYQTNHRLPVSGGLPDMKAESNVYIQLQNIYKTKARQDAAEILQAVQKVPGGEAITKEEVDLFCANARFAKLINANANAVQLGLEVERQLGNDEIAAVAGPEMPLSLLPIYLALNATSHQTTASATEIQNFVLNKAEGYKDNERAMKIAEEVARSAGGELHNISAAVGGMVAQELIKVITRQYIAIDNTCIYDGIESRCQILRL</sequence>
<feature type="domain" description="THIF-type NAD/FAD binding fold" evidence="5">
    <location>
        <begin position="19"/>
        <end position="523"/>
    </location>
</feature>
<name>A0A0A1TS78_9HYPO</name>
<dbReference type="HOGENOM" id="CLU_019618_1_0_1"/>